<evidence type="ECO:0000256" key="2">
    <source>
        <dbReference type="ARBA" id="ARBA00006921"/>
    </source>
</evidence>
<feature type="transmembrane region" description="Helical" evidence="6">
    <location>
        <begin position="68"/>
        <end position="88"/>
    </location>
</feature>
<evidence type="ECO:0000256" key="4">
    <source>
        <dbReference type="ARBA" id="ARBA00022989"/>
    </source>
</evidence>
<proteinExistence type="inferred from homology"/>
<keyword evidence="6" id="KW-0406">Ion transport</keyword>
<keyword evidence="6" id="KW-0813">Transport</keyword>
<feature type="transmembrane region" description="Helical" evidence="6">
    <location>
        <begin position="173"/>
        <end position="193"/>
    </location>
</feature>
<comment type="similarity">
    <text evidence="2 6">Belongs to the copper transporter (Ctr) (TC 1.A.56) family. SLC31A subfamily.</text>
</comment>
<dbReference type="PANTHER" id="PTHR12483">
    <property type="entry name" value="SOLUTE CARRIER FAMILY 31 COPPER TRANSPORTERS"/>
    <property type="match status" value="1"/>
</dbReference>
<feature type="transmembrane region" description="Helical" evidence="6">
    <location>
        <begin position="199"/>
        <end position="217"/>
    </location>
</feature>
<evidence type="ECO:0000313" key="8">
    <source>
        <dbReference type="Proteomes" id="UP000800092"/>
    </source>
</evidence>
<reference evidence="7" key="1">
    <citation type="journal article" date="2020" name="Stud. Mycol.">
        <title>101 Dothideomycetes genomes: a test case for predicting lifestyles and emergence of pathogens.</title>
        <authorList>
            <person name="Haridas S."/>
            <person name="Albert R."/>
            <person name="Binder M."/>
            <person name="Bloem J."/>
            <person name="Labutti K."/>
            <person name="Salamov A."/>
            <person name="Andreopoulos B."/>
            <person name="Baker S."/>
            <person name="Barry K."/>
            <person name="Bills G."/>
            <person name="Bluhm B."/>
            <person name="Cannon C."/>
            <person name="Castanera R."/>
            <person name="Culley D."/>
            <person name="Daum C."/>
            <person name="Ezra D."/>
            <person name="Gonzalez J."/>
            <person name="Henrissat B."/>
            <person name="Kuo A."/>
            <person name="Liang C."/>
            <person name="Lipzen A."/>
            <person name="Lutzoni F."/>
            <person name="Magnuson J."/>
            <person name="Mondo S."/>
            <person name="Nolan M."/>
            <person name="Ohm R."/>
            <person name="Pangilinan J."/>
            <person name="Park H.-J."/>
            <person name="Ramirez L."/>
            <person name="Alfaro M."/>
            <person name="Sun H."/>
            <person name="Tritt A."/>
            <person name="Yoshinaga Y."/>
            <person name="Zwiers L.-H."/>
            <person name="Turgeon B."/>
            <person name="Goodwin S."/>
            <person name="Spatafora J."/>
            <person name="Crous P."/>
            <person name="Grigoriev I."/>
        </authorList>
    </citation>
    <scope>NUCLEOTIDE SEQUENCE</scope>
    <source>
        <strain evidence="7">Tuck. ex Michener</strain>
    </source>
</reference>
<dbReference type="Proteomes" id="UP000800092">
    <property type="component" value="Unassembled WGS sequence"/>
</dbReference>
<name>A0A6A6H891_VIRVR</name>
<keyword evidence="3 6" id="KW-0812">Transmembrane</keyword>
<dbReference type="GO" id="GO:0016020">
    <property type="term" value="C:membrane"/>
    <property type="evidence" value="ECO:0007669"/>
    <property type="project" value="UniProtKB-SubCell"/>
</dbReference>
<keyword evidence="6" id="KW-0187">Copper transport</keyword>
<evidence type="ECO:0000256" key="6">
    <source>
        <dbReference type="RuleBase" id="RU367022"/>
    </source>
</evidence>
<keyword evidence="8" id="KW-1185">Reference proteome</keyword>
<sequence>MTRMGSMSTRAASSIISTTTSTTTNSIDGMSMGGMSMGTGSACQISMLWNWYTTDSCFLSSSWHVKNGGIFAGSCIGVIFLVIALESLRRLGKEYDRQMIESYRKKLELAPGASAGNTTRSRVECDSSKEVNAMTSVSASLSSVSIYGTAAHVRPQQGKEDLVKFRPSAIQQVLRALLHMVTFGVAYIIMLLVMSYNGYIIICVLIGAFLGFFMFQWDSNTIAVTREETTLCC</sequence>
<organism evidence="7 8">
    <name type="scientific">Viridothelium virens</name>
    <name type="common">Speckled blister lichen</name>
    <name type="synonym">Trypethelium virens</name>
    <dbReference type="NCBI Taxonomy" id="1048519"/>
    <lineage>
        <taxon>Eukaryota</taxon>
        <taxon>Fungi</taxon>
        <taxon>Dikarya</taxon>
        <taxon>Ascomycota</taxon>
        <taxon>Pezizomycotina</taxon>
        <taxon>Dothideomycetes</taxon>
        <taxon>Dothideomycetes incertae sedis</taxon>
        <taxon>Trypetheliales</taxon>
        <taxon>Trypetheliaceae</taxon>
        <taxon>Viridothelium</taxon>
    </lineage>
</organism>
<evidence type="ECO:0000313" key="7">
    <source>
        <dbReference type="EMBL" id="KAF2233890.1"/>
    </source>
</evidence>
<evidence type="ECO:0000256" key="5">
    <source>
        <dbReference type="ARBA" id="ARBA00023136"/>
    </source>
</evidence>
<keyword evidence="4 6" id="KW-1133">Transmembrane helix</keyword>
<dbReference type="Pfam" id="PF04145">
    <property type="entry name" value="Ctr"/>
    <property type="match status" value="1"/>
</dbReference>
<protein>
    <recommendedName>
        <fullName evidence="6">Copper transport protein</fullName>
    </recommendedName>
</protein>
<dbReference type="PANTHER" id="PTHR12483:SF73">
    <property type="entry name" value="COPPER TRANSPORT PROTEIN CTR3"/>
    <property type="match status" value="1"/>
</dbReference>
<comment type="subcellular location">
    <subcellularLocation>
        <location evidence="1 6">Membrane</location>
        <topology evidence="1 6">Multi-pass membrane protein</topology>
    </subcellularLocation>
</comment>
<keyword evidence="6" id="KW-0186">Copper</keyword>
<dbReference type="EMBL" id="ML991803">
    <property type="protein sequence ID" value="KAF2233890.1"/>
    <property type="molecule type" value="Genomic_DNA"/>
</dbReference>
<gene>
    <name evidence="7" type="ORF">EV356DRAFT_503142</name>
</gene>
<dbReference type="OrthoDB" id="161814at2759"/>
<dbReference type="InterPro" id="IPR007274">
    <property type="entry name" value="Cop_transporter"/>
</dbReference>
<keyword evidence="5 6" id="KW-0472">Membrane</keyword>
<dbReference type="GO" id="GO:0005375">
    <property type="term" value="F:copper ion transmembrane transporter activity"/>
    <property type="evidence" value="ECO:0007669"/>
    <property type="project" value="UniProtKB-UniRule"/>
</dbReference>
<evidence type="ECO:0000256" key="1">
    <source>
        <dbReference type="ARBA" id="ARBA00004141"/>
    </source>
</evidence>
<dbReference type="AlphaFoldDB" id="A0A6A6H891"/>
<evidence type="ECO:0000256" key="3">
    <source>
        <dbReference type="ARBA" id="ARBA00022692"/>
    </source>
</evidence>
<accession>A0A6A6H891</accession>